<dbReference type="Gene3D" id="3.30.559.10">
    <property type="entry name" value="Chloramphenicol acetyltransferase-like domain"/>
    <property type="match status" value="2"/>
</dbReference>
<keyword evidence="3" id="KW-1185">Reference proteome</keyword>
<dbReference type="EMBL" id="JANBOH010000307">
    <property type="protein sequence ID" value="KAJ1643004.1"/>
    <property type="molecule type" value="Genomic_DNA"/>
</dbReference>
<dbReference type="Pfam" id="PF02458">
    <property type="entry name" value="Transferase"/>
    <property type="match status" value="1"/>
</dbReference>
<evidence type="ECO:0000313" key="3">
    <source>
        <dbReference type="Proteomes" id="UP001145021"/>
    </source>
</evidence>
<keyword evidence="1" id="KW-0808">Transferase</keyword>
<gene>
    <name evidence="2" type="ORF">LPJ64_005175</name>
</gene>
<organism evidence="2 3">
    <name type="scientific">Coemansia asiatica</name>
    <dbReference type="NCBI Taxonomy" id="1052880"/>
    <lineage>
        <taxon>Eukaryota</taxon>
        <taxon>Fungi</taxon>
        <taxon>Fungi incertae sedis</taxon>
        <taxon>Zoopagomycota</taxon>
        <taxon>Kickxellomycotina</taxon>
        <taxon>Kickxellomycetes</taxon>
        <taxon>Kickxellales</taxon>
        <taxon>Kickxellaceae</taxon>
        <taxon>Coemansia</taxon>
    </lineage>
</organism>
<dbReference type="PANTHER" id="PTHR31642">
    <property type="entry name" value="TRICHOTHECENE 3-O-ACETYLTRANSFERASE"/>
    <property type="match status" value="1"/>
</dbReference>
<accession>A0A9W7XGX4</accession>
<reference evidence="2" key="1">
    <citation type="submission" date="2022-07" db="EMBL/GenBank/DDBJ databases">
        <title>Phylogenomic reconstructions and comparative analyses of Kickxellomycotina fungi.</title>
        <authorList>
            <person name="Reynolds N.K."/>
            <person name="Stajich J.E."/>
            <person name="Barry K."/>
            <person name="Grigoriev I.V."/>
            <person name="Crous P."/>
            <person name="Smith M.E."/>
        </authorList>
    </citation>
    <scope>NUCLEOTIDE SEQUENCE</scope>
    <source>
        <strain evidence="2">NBRC 105413</strain>
    </source>
</reference>
<name>A0A9W7XGX4_9FUNG</name>
<dbReference type="GO" id="GO:0016747">
    <property type="term" value="F:acyltransferase activity, transferring groups other than amino-acyl groups"/>
    <property type="evidence" value="ECO:0007669"/>
    <property type="project" value="TreeGrafter"/>
</dbReference>
<dbReference type="Proteomes" id="UP001145021">
    <property type="component" value="Unassembled WGS sequence"/>
</dbReference>
<protein>
    <submittedName>
        <fullName evidence="2">Uncharacterized protein</fullName>
    </submittedName>
</protein>
<evidence type="ECO:0000256" key="1">
    <source>
        <dbReference type="ARBA" id="ARBA00022679"/>
    </source>
</evidence>
<dbReference type="GO" id="GO:0044550">
    <property type="term" value="P:secondary metabolite biosynthetic process"/>
    <property type="evidence" value="ECO:0007669"/>
    <property type="project" value="TreeGrafter"/>
</dbReference>
<dbReference type="PANTHER" id="PTHR31642:SF310">
    <property type="entry name" value="FATTY ALCOHOL:CAFFEOYL-COA ACYLTRANSFERASE"/>
    <property type="match status" value="1"/>
</dbReference>
<proteinExistence type="predicted"/>
<dbReference type="InterPro" id="IPR023213">
    <property type="entry name" value="CAT-like_dom_sf"/>
</dbReference>
<dbReference type="AlphaFoldDB" id="A0A9W7XGX4"/>
<comment type="caution">
    <text evidence="2">The sequence shown here is derived from an EMBL/GenBank/DDBJ whole genome shotgun (WGS) entry which is preliminary data.</text>
</comment>
<sequence length="497" mass="54996">MDEFVSTVENQVFALHPLDTQGAFLNVPYHFFFGNASNAANFMPFDVIRTSFYKALKQFPILCGYLRSEGNGQTSVVVDRSDLNMPEYKESSANTVHISALQECNYHHSSWPAGLSTTGAITRAGSDGRIKLINVHVVRLKENSGVIIFVNIPHYVVDGTGFFSFVELWGTLCRAARTEDHELAEKTSAQKFCFDRAIIAEHLPEDRKPLDSTTMKIYTRFNPLADWLAWLSPGTRAKLLDGAKFSSDVVAHTFRISQDSLNELCKQVAQHLPDEQAPASSSLPPPTHVLAALLSKTVAQAHQKCRQQRSGLLSAVLTPVTSLLFSKETHQSLNLLADMRHPLGLADKSYMGNGLLPHNTQCSLDILESPTDPESLAQVTSTVTKVYHNADAQLVGSFIDLISSRPSCFTRPMVYLAMNPTMVVITNETAFKLYKADFGDGIPEWVCTIPSFVANFVGFLPSPPPSTDIIVNITMKKSVMKHILLNDSWRDIATIVY</sequence>
<evidence type="ECO:0000313" key="2">
    <source>
        <dbReference type="EMBL" id="KAJ1643004.1"/>
    </source>
</evidence>
<dbReference type="InterPro" id="IPR050317">
    <property type="entry name" value="Plant_Fungal_Acyltransferase"/>
</dbReference>